<dbReference type="PIRSF" id="PIRSF019574">
    <property type="entry name" value="Periplasmic_polyamine_BP"/>
    <property type="match status" value="1"/>
</dbReference>
<dbReference type="Proteomes" id="UP000025241">
    <property type="component" value="Chromosome I"/>
</dbReference>
<evidence type="ECO:0000313" key="6">
    <source>
        <dbReference type="EMBL" id="CDF83751.1"/>
    </source>
</evidence>
<keyword evidence="2" id="KW-0813">Transport</keyword>
<dbReference type="CDD" id="cd13659">
    <property type="entry name" value="PBP2_PotF"/>
    <property type="match status" value="1"/>
</dbReference>
<proteinExistence type="predicted"/>
<dbReference type="InterPro" id="IPR006059">
    <property type="entry name" value="SBP"/>
</dbReference>
<evidence type="ECO:0000256" key="1">
    <source>
        <dbReference type="ARBA" id="ARBA00004418"/>
    </source>
</evidence>
<organism evidence="6 7">
    <name type="scientific">Pseudomonas knackmussii (strain DSM 6978 / CCUG 54928 / LMG 23759 / B13)</name>
    <dbReference type="NCBI Taxonomy" id="1301098"/>
    <lineage>
        <taxon>Bacteria</taxon>
        <taxon>Pseudomonadati</taxon>
        <taxon>Pseudomonadota</taxon>
        <taxon>Gammaproteobacteria</taxon>
        <taxon>Pseudomonadales</taxon>
        <taxon>Pseudomonadaceae</taxon>
        <taxon>Pseudomonas</taxon>
    </lineage>
</organism>
<evidence type="ECO:0000256" key="4">
    <source>
        <dbReference type="ARBA" id="ARBA00022764"/>
    </source>
</evidence>
<dbReference type="KEGG" id="pkc:PKB_2404"/>
<keyword evidence="3 5" id="KW-0732">Signal</keyword>
<evidence type="ECO:0000256" key="5">
    <source>
        <dbReference type="SAM" id="SignalP"/>
    </source>
</evidence>
<feature type="signal peptide" evidence="5">
    <location>
        <begin position="1"/>
        <end position="17"/>
    </location>
</feature>
<dbReference type="PANTHER" id="PTHR30222">
    <property type="entry name" value="SPERMIDINE/PUTRESCINE-BINDING PERIPLASMIC PROTEIN"/>
    <property type="match status" value="1"/>
</dbReference>
<dbReference type="AlphaFoldDB" id="A0A024HFU1"/>
<reference evidence="6 7" key="2">
    <citation type="submission" date="2014-05" db="EMBL/GenBank/DDBJ databases">
        <title>Genome sequence of the 3-chlorobenzoate degrading bacterium Pseudomonas knackmussii B13 shows multiple evidence for horizontal gene transfer.</title>
        <authorList>
            <person name="Miyazaki R."/>
            <person name="Bertelli C."/>
            <person name="Falquet L."/>
            <person name="Robinson-Rechavi M."/>
            <person name="Gharib W."/>
            <person name="Roy S."/>
            <person name="Van der Meer J.R."/>
        </authorList>
    </citation>
    <scope>NUCLEOTIDE SEQUENCE [LARGE SCALE GENOMIC DNA]</scope>
    <source>
        <strain evidence="6 7">B13</strain>
    </source>
</reference>
<comment type="subcellular location">
    <subcellularLocation>
        <location evidence="1">Periplasm</location>
    </subcellularLocation>
</comment>
<dbReference type="GO" id="GO:0015846">
    <property type="term" value="P:polyamine transport"/>
    <property type="evidence" value="ECO:0007669"/>
    <property type="project" value="InterPro"/>
</dbReference>
<dbReference type="GO" id="GO:0019808">
    <property type="term" value="F:polyamine binding"/>
    <property type="evidence" value="ECO:0007669"/>
    <property type="project" value="InterPro"/>
</dbReference>
<dbReference type="EMBL" id="HG322950">
    <property type="protein sequence ID" value="CDF83751.1"/>
    <property type="molecule type" value="Genomic_DNA"/>
</dbReference>
<dbReference type="Pfam" id="PF13416">
    <property type="entry name" value="SBP_bac_8"/>
    <property type="match status" value="1"/>
</dbReference>
<name>A0A024HFU1_PSEKB</name>
<dbReference type="SUPFAM" id="SSF53850">
    <property type="entry name" value="Periplasmic binding protein-like II"/>
    <property type="match status" value="1"/>
</dbReference>
<dbReference type="Gene3D" id="3.40.190.10">
    <property type="entry name" value="Periplasmic binding protein-like II"/>
    <property type="match status" value="2"/>
</dbReference>
<evidence type="ECO:0000313" key="7">
    <source>
        <dbReference type="Proteomes" id="UP000025241"/>
    </source>
</evidence>
<keyword evidence="4" id="KW-0574">Periplasm</keyword>
<dbReference type="InterPro" id="IPR001188">
    <property type="entry name" value="Sperm_putr-bd"/>
</dbReference>
<dbReference type="eggNOG" id="COG0687">
    <property type="taxonomic scope" value="Bacteria"/>
</dbReference>
<dbReference type="PATRIC" id="fig|1301098.3.peg.2409"/>
<accession>A0A024HFU1</accession>
<gene>
    <name evidence="6" type="primary">potf5</name>
    <name evidence="6" type="ORF">PKB_2404</name>
</gene>
<dbReference type="STRING" id="1301098.PKB_2404"/>
<dbReference type="PANTHER" id="PTHR30222:SF12">
    <property type="entry name" value="NORSPERMIDINE SENSOR"/>
    <property type="match status" value="1"/>
</dbReference>
<sequence>MLKKILPLMLVASLSHAAGDVRIYNWSGYVAEDTMAKFKAQTSINAHYDVYDSNEILDAKLMTGRSGYDVVFPSSHFMVRQIKSGALKKLDKSKLPNWKNLDPKLLQATAVNDPGNQYGFPYVWGTTGIGYNVDKVRAVLGSNQPLDSWDLIFKPELLEKLSKCGVAVVDNAPEMLPIALHYLGLPHHSTNVNDYKKAEVLLKQMRKNVTYFHSSKYVADLANGDICLVVGFSGDVLEAANSAAEAKNGIHIDYVVPKEGAPTWFDMVAMPADAPNEEEGYAFMNFLLQPEVMASVTNAIKYANANQAADTLVDPALRSDIKVYPSAEIFGRLYALEAVPPNIDRLRTRIWNSVITGK</sequence>
<dbReference type="GO" id="GO:0042597">
    <property type="term" value="C:periplasmic space"/>
    <property type="evidence" value="ECO:0007669"/>
    <property type="project" value="UniProtKB-SubCell"/>
</dbReference>
<evidence type="ECO:0000256" key="2">
    <source>
        <dbReference type="ARBA" id="ARBA00022448"/>
    </source>
</evidence>
<evidence type="ECO:0000256" key="3">
    <source>
        <dbReference type="ARBA" id="ARBA00022729"/>
    </source>
</evidence>
<dbReference type="PRINTS" id="PR00909">
    <property type="entry name" value="SPERMDNBNDNG"/>
</dbReference>
<keyword evidence="7" id="KW-1185">Reference proteome</keyword>
<feature type="chain" id="PRO_5001529957" evidence="5">
    <location>
        <begin position="18"/>
        <end position="358"/>
    </location>
</feature>
<protein>
    <submittedName>
        <fullName evidence="6">Putrescine-binding periplasmic protein</fullName>
    </submittedName>
</protein>
<reference evidence="6 7" key="1">
    <citation type="submission" date="2013-03" db="EMBL/GenBank/DDBJ databases">
        <authorList>
            <person name="Linke B."/>
        </authorList>
    </citation>
    <scope>NUCLEOTIDE SEQUENCE [LARGE SCALE GENOMIC DNA]</scope>
    <source>
        <strain evidence="6 7">B13</strain>
    </source>
</reference>
<dbReference type="HOGENOM" id="CLU_026974_1_4_6"/>